<dbReference type="RefSeq" id="WP_227181007.1">
    <property type="nucleotide sequence ID" value="NZ_JAJBZT010000006.1"/>
</dbReference>
<keyword evidence="2" id="KW-1185">Reference proteome</keyword>
<protein>
    <submittedName>
        <fullName evidence="1">Formate dehydrogenase subunit delta</fullName>
    </submittedName>
</protein>
<accession>A0ABS8D7M0</accession>
<dbReference type="Proteomes" id="UP001165395">
    <property type="component" value="Unassembled WGS sequence"/>
</dbReference>
<dbReference type="InterPro" id="IPR021074">
    <property type="entry name" value="Formate_DH_dsu"/>
</dbReference>
<dbReference type="Pfam" id="PF11390">
    <property type="entry name" value="FdsD"/>
    <property type="match status" value="1"/>
</dbReference>
<evidence type="ECO:0000313" key="1">
    <source>
        <dbReference type="EMBL" id="MCB6184194.1"/>
    </source>
</evidence>
<evidence type="ECO:0000313" key="2">
    <source>
        <dbReference type="Proteomes" id="UP001165395"/>
    </source>
</evidence>
<dbReference type="EMBL" id="JAJBZT010000006">
    <property type="protein sequence ID" value="MCB6184194.1"/>
    <property type="molecule type" value="Genomic_DNA"/>
</dbReference>
<reference evidence="1" key="1">
    <citation type="submission" date="2021-10" db="EMBL/GenBank/DDBJ databases">
        <title>The complete genome sequence of Leeia sp. TBRC 13508.</title>
        <authorList>
            <person name="Charoenyingcharoen P."/>
            <person name="Yukphan P."/>
        </authorList>
    </citation>
    <scope>NUCLEOTIDE SEQUENCE</scope>
    <source>
        <strain evidence="1">TBRC 13508</strain>
    </source>
</reference>
<gene>
    <name evidence="1" type="ORF">LIN78_11610</name>
</gene>
<sequence length="74" mass="8268">MHIENLIKMANQIGQFFDADPDHALAVEEIRQHLIKFWAPQMRKQIQDYVLAGGEGIGARAKEAIETLPTPVVG</sequence>
<comment type="caution">
    <text evidence="1">The sequence shown here is derived from an EMBL/GenBank/DDBJ whole genome shotgun (WGS) entry which is preliminary data.</text>
</comment>
<organism evidence="1 2">
    <name type="scientific">Leeia speluncae</name>
    <dbReference type="NCBI Taxonomy" id="2884804"/>
    <lineage>
        <taxon>Bacteria</taxon>
        <taxon>Pseudomonadati</taxon>
        <taxon>Pseudomonadota</taxon>
        <taxon>Betaproteobacteria</taxon>
        <taxon>Neisseriales</taxon>
        <taxon>Leeiaceae</taxon>
        <taxon>Leeia</taxon>
    </lineage>
</organism>
<proteinExistence type="predicted"/>
<name>A0ABS8D7M0_9NEIS</name>